<sequence length="72" mass="7121">MQRHIDVIDASVGRVVATLGDAGITAVPAVSAVHPTSPAWANVVVGANASGKVSVWTPGPVGSGSEQDEESG</sequence>
<protein>
    <submittedName>
        <fullName evidence="1">Uncharacterized protein</fullName>
    </submittedName>
</protein>
<proteinExistence type="predicted"/>
<dbReference type="EMBL" id="MCFL01000085">
    <property type="protein sequence ID" value="ORZ30416.1"/>
    <property type="molecule type" value="Genomic_DNA"/>
</dbReference>
<organism evidence="1 2">
    <name type="scientific">Catenaria anguillulae PL171</name>
    <dbReference type="NCBI Taxonomy" id="765915"/>
    <lineage>
        <taxon>Eukaryota</taxon>
        <taxon>Fungi</taxon>
        <taxon>Fungi incertae sedis</taxon>
        <taxon>Blastocladiomycota</taxon>
        <taxon>Blastocladiomycetes</taxon>
        <taxon>Blastocladiales</taxon>
        <taxon>Catenariaceae</taxon>
        <taxon>Catenaria</taxon>
    </lineage>
</organism>
<evidence type="ECO:0000313" key="1">
    <source>
        <dbReference type="EMBL" id="ORZ30416.1"/>
    </source>
</evidence>
<dbReference type="InterPro" id="IPR015943">
    <property type="entry name" value="WD40/YVTN_repeat-like_dom_sf"/>
</dbReference>
<gene>
    <name evidence="1" type="ORF">BCR44DRAFT_1444869</name>
</gene>
<keyword evidence="2" id="KW-1185">Reference proteome</keyword>
<dbReference type="AlphaFoldDB" id="A0A1Y2H746"/>
<reference evidence="1 2" key="1">
    <citation type="submission" date="2016-07" db="EMBL/GenBank/DDBJ databases">
        <title>Pervasive Adenine N6-methylation of Active Genes in Fungi.</title>
        <authorList>
            <consortium name="DOE Joint Genome Institute"/>
            <person name="Mondo S.J."/>
            <person name="Dannebaum R.O."/>
            <person name="Kuo R.C."/>
            <person name="Labutti K."/>
            <person name="Haridas S."/>
            <person name="Kuo A."/>
            <person name="Salamov A."/>
            <person name="Ahrendt S.R."/>
            <person name="Lipzen A."/>
            <person name="Sullivan W."/>
            <person name="Andreopoulos W.B."/>
            <person name="Clum A."/>
            <person name="Lindquist E."/>
            <person name="Daum C."/>
            <person name="Ramamoorthy G.K."/>
            <person name="Gryganskyi A."/>
            <person name="Culley D."/>
            <person name="Magnuson J.K."/>
            <person name="James T.Y."/>
            <person name="O'Malley M.A."/>
            <person name="Stajich J.E."/>
            <person name="Spatafora J.W."/>
            <person name="Visel A."/>
            <person name="Grigoriev I.V."/>
        </authorList>
    </citation>
    <scope>NUCLEOTIDE SEQUENCE [LARGE SCALE GENOMIC DNA]</scope>
    <source>
        <strain evidence="1 2">PL171</strain>
    </source>
</reference>
<dbReference type="Gene3D" id="2.130.10.10">
    <property type="entry name" value="YVTN repeat-like/Quinoprotein amine dehydrogenase"/>
    <property type="match status" value="1"/>
</dbReference>
<accession>A0A1Y2H746</accession>
<dbReference type="OrthoDB" id="9890280at2759"/>
<evidence type="ECO:0000313" key="2">
    <source>
        <dbReference type="Proteomes" id="UP000193411"/>
    </source>
</evidence>
<name>A0A1Y2H746_9FUNG</name>
<dbReference type="Proteomes" id="UP000193411">
    <property type="component" value="Unassembled WGS sequence"/>
</dbReference>
<comment type="caution">
    <text evidence="1">The sequence shown here is derived from an EMBL/GenBank/DDBJ whole genome shotgun (WGS) entry which is preliminary data.</text>
</comment>